<proteinExistence type="predicted"/>
<feature type="chain" id="PRO_5043698747" evidence="6">
    <location>
        <begin position="27"/>
        <end position="2031"/>
    </location>
</feature>
<feature type="repeat" description="ANK" evidence="3">
    <location>
        <begin position="1400"/>
        <end position="1432"/>
    </location>
</feature>
<feature type="repeat" description="ANK" evidence="3">
    <location>
        <begin position="1366"/>
        <end position="1398"/>
    </location>
</feature>
<dbReference type="SMART" id="SM00248">
    <property type="entry name" value="ANK"/>
    <property type="match status" value="13"/>
</dbReference>
<feature type="compositionally biased region" description="Polar residues" evidence="4">
    <location>
        <begin position="259"/>
        <end position="274"/>
    </location>
</feature>
<keyword evidence="5" id="KW-0472">Membrane</keyword>
<sequence length="2031" mass="226252">MEIGLYFRIVGFLSIILCNHVRTARADDGDEFSNNLFSDLAPLLALFGEQVAKQFLSQSLSWLDCVIFAMAPLGIITAIVSAIRVGGPTWLRAVIGRAREGKGDAELELMSSTSHDVCELWNGKSVIRAVGSPYVTEIFWLEEVKDPDPPRKPNASTDGPGQSGSKTTESHPNVVQNLLDWRYRPQTKKAQPAKWNPEMGIIFNTEEAQKNKFLYPRRFSTTENASDRSDNGRKQPGPEATQLLDSGASDPHEVRHNELGSTETAEPANGTPTDSEAKGSDERPDPPNISLNILGDPTSKVELVVVAFITTTLQLGVIAFEIAITYLSPFNKEFGKGGKPPAGYACPLTAAGTLLVMIGMFICAMVVQWKSKEEKWYFNEIKSSDDPAQHRSLDGKEINSGPKTYRLRLAWLQRKQRVMDQTFDGYCLYPPEKRQKVVYSHFNNRFTSQHSWTVIGTFVSVAGFILQFTGLRGMNYLASLVQLAIIGVATLLRVMIRRHLNNDPKTEKIKDASPSAAEPSSRDKASPKEGDPENLGARTFDARYKLQKISKWPPTDESIQKQTDSLVRAIQEVAQYLHRSGIKLKHEFQKKKSFEFTLPIAYSSSVSKYGGSEDYSININIEAKASDITDSGNTWADLEIDRHKIEAILTLWASSSVEEEKTNKDRGGNLILLGPASEFNALDYEMFISHETPCLKLENGLNDLIKPEFRISREQVFGYVGDDEAEEHLAFKTSMNVLSLRTRHILTCCLNQLFQNIQSLKEQTVWSHRAAVAPSNERGTPGPIPDPIIHMGNSHLDEIIDILHNSGIEGTRQELLTVLVPTLQKNGNLLRVFDAFSQVIQDVKAAELGNFQPQVSMEEVFRICIHAVRVFRKRNHWLYVGDTLFGLLRACRTIFGHKHKWTISAYSLISLVCRSIESQIYYEIAFRGGGNRDGKFWSTECQRLALRCQRALGEQCPEYKMFWMLHSHAGSLIEKLKVTGTDESTSPEAATETTAVELPVDEASVSRKNTNTPTNSPTIASPTNTNEPLGYPEVVWRLIWAEDPKYLFDNITMSQGRDRFELVSQALNAAAEWGRPRVVKLCIINLLESFRGTTLSIESLEMSIAIAASAATKSQHGTVIDLMLSTLCSDTIKELSKAPHSIPGTNYLQKFFGPALEIACQTGSTEILRLLLSGGLNPGLEFTEDLESLPLYLAARGGCIDIFPLLFFYGVSPIWDGFERGYTFLHHAAKHGAKSIVDLVVSPKLNLLWLLFAQDNERHYPLETAIVNGHESFAMHVFEAMLKNRQWHSWEPELETERSHGQSILHLSCMHDLPELAKTLINHGFQPRVVDEHNYSAFQIAAVFGSYRVGKVLLEHDKRQTISQDTDPSPILLAASSNKTRYLELLLENGADIETRDQTTGYTPLLAAAADGSVDTVTLILDKGADIFAKDRRGRTVVDLVMTSSTSSALKCLDILFDNPKYPKAKELIDSKLLLTTIASKNDFKQKSVFWVMKKIGMIGIPGIQRTRRNFDIVTGEEGRDSFLGLLLPKPPADVKWGFSKKSAQGLGRWMGFFLMIIRFHNLAIAAVTLDEDGNAPLVYAAGAGCEDACVRLLKYMDTDSHKGQLERALHMAFYGGRVEIVRILINVGIDANDPLQESHLTPLSLLLRIAAVTRKNSGWERLLNDDFDTGPWENDFDLLECLNLFLKPGMEVAPTAEELKREQSLIHLAIMCKSPEVLDALVRAGVDINLPREAKRPLIHFALSCESRDANWIPVLCHRGVDINAVDKDGKTAFFIEVENSNASAVNALIENGATWGQDAKSDVSVLIKAIKSSSSSYSLFSLLCARLKEGMPREKYRKHINSLGHHGSGIVHIAAEYRNDNVLEFLWREGVDMRIQDRQGRNALSYALESQSTMQLLMKLCGISPNEQQTDQAYTAAHFVVRNLSGPTKISNALQVLWDLGADFNIKDKSGKTPADYIAFASHLPRPSFSAPVPPNPSRSSVIWEESLELSESIQRAFNRYRSGGITGLYSVKEQTSIVCRSNVVIPTD</sequence>
<keyword evidence="5" id="KW-1133">Transmembrane helix</keyword>
<evidence type="ECO:0000256" key="4">
    <source>
        <dbReference type="SAM" id="MobiDB-lite"/>
    </source>
</evidence>
<feature type="transmembrane region" description="Helical" evidence="5">
    <location>
        <begin position="303"/>
        <end position="328"/>
    </location>
</feature>
<evidence type="ECO:0000256" key="3">
    <source>
        <dbReference type="PROSITE-ProRule" id="PRU00023"/>
    </source>
</evidence>
<dbReference type="PROSITE" id="PS50088">
    <property type="entry name" value="ANK_REPEAT"/>
    <property type="match status" value="5"/>
</dbReference>
<feature type="transmembrane region" description="Helical" evidence="5">
    <location>
        <begin position="348"/>
        <end position="367"/>
    </location>
</feature>
<feature type="compositionally biased region" description="Polar residues" evidence="4">
    <location>
        <begin position="1006"/>
        <end position="1025"/>
    </location>
</feature>
<accession>A0AAV9WP05</accession>
<dbReference type="InterPro" id="IPR002110">
    <property type="entry name" value="Ankyrin_rpt"/>
</dbReference>
<organism evidence="7 8">
    <name type="scientific">Arthrobotrys musiformis</name>
    <dbReference type="NCBI Taxonomy" id="47236"/>
    <lineage>
        <taxon>Eukaryota</taxon>
        <taxon>Fungi</taxon>
        <taxon>Dikarya</taxon>
        <taxon>Ascomycota</taxon>
        <taxon>Pezizomycotina</taxon>
        <taxon>Orbiliomycetes</taxon>
        <taxon>Orbiliales</taxon>
        <taxon>Orbiliaceae</taxon>
        <taxon>Arthrobotrys</taxon>
    </lineage>
</organism>
<protein>
    <submittedName>
        <fullName evidence="7">Uncharacterized protein</fullName>
    </submittedName>
</protein>
<gene>
    <name evidence="7" type="ORF">TWF481_000923</name>
</gene>
<evidence type="ECO:0000256" key="2">
    <source>
        <dbReference type="ARBA" id="ARBA00023043"/>
    </source>
</evidence>
<keyword evidence="8" id="KW-1185">Reference proteome</keyword>
<feature type="region of interest" description="Disordered" evidence="4">
    <location>
        <begin position="505"/>
        <end position="537"/>
    </location>
</feature>
<dbReference type="Gene3D" id="1.25.40.20">
    <property type="entry name" value="Ankyrin repeat-containing domain"/>
    <property type="match status" value="4"/>
</dbReference>
<dbReference type="Pfam" id="PF12796">
    <property type="entry name" value="Ank_2"/>
    <property type="match status" value="3"/>
</dbReference>
<feature type="repeat" description="ANK" evidence="3">
    <location>
        <begin position="1300"/>
        <end position="1332"/>
    </location>
</feature>
<feature type="compositionally biased region" description="Polar residues" evidence="4">
    <location>
        <begin position="154"/>
        <end position="172"/>
    </location>
</feature>
<dbReference type="Proteomes" id="UP001370758">
    <property type="component" value="Unassembled WGS sequence"/>
</dbReference>
<keyword evidence="2 3" id="KW-0040">ANK repeat</keyword>
<dbReference type="PANTHER" id="PTHR24198">
    <property type="entry name" value="ANKYRIN REPEAT AND PROTEIN KINASE DOMAIN-CONTAINING PROTEIN"/>
    <property type="match status" value="1"/>
</dbReference>
<feature type="repeat" description="ANK" evidence="3">
    <location>
        <begin position="1605"/>
        <end position="1633"/>
    </location>
</feature>
<feature type="transmembrane region" description="Helical" evidence="5">
    <location>
        <begin position="60"/>
        <end position="83"/>
    </location>
</feature>
<evidence type="ECO:0000313" key="7">
    <source>
        <dbReference type="EMBL" id="KAK6512025.1"/>
    </source>
</evidence>
<comment type="caution">
    <text evidence="7">The sequence shown here is derived from an EMBL/GenBank/DDBJ whole genome shotgun (WGS) entry which is preliminary data.</text>
</comment>
<evidence type="ECO:0000256" key="5">
    <source>
        <dbReference type="SAM" id="Phobius"/>
    </source>
</evidence>
<keyword evidence="5" id="KW-0812">Transmembrane</keyword>
<dbReference type="PROSITE" id="PS50297">
    <property type="entry name" value="ANK_REP_REGION"/>
    <property type="match status" value="3"/>
</dbReference>
<feature type="region of interest" description="Disordered" evidence="4">
    <location>
        <begin position="145"/>
        <end position="172"/>
    </location>
</feature>
<dbReference type="PANTHER" id="PTHR24198:SF165">
    <property type="entry name" value="ANKYRIN REPEAT-CONTAINING PROTEIN-RELATED"/>
    <property type="match status" value="1"/>
</dbReference>
<keyword evidence="6" id="KW-0732">Signal</keyword>
<evidence type="ECO:0000313" key="8">
    <source>
        <dbReference type="Proteomes" id="UP001370758"/>
    </source>
</evidence>
<dbReference type="SUPFAM" id="SSF48403">
    <property type="entry name" value="Ankyrin repeat"/>
    <property type="match status" value="2"/>
</dbReference>
<dbReference type="EMBL" id="JAVHJL010000001">
    <property type="protein sequence ID" value="KAK6512025.1"/>
    <property type="molecule type" value="Genomic_DNA"/>
</dbReference>
<evidence type="ECO:0000256" key="6">
    <source>
        <dbReference type="SAM" id="SignalP"/>
    </source>
</evidence>
<feature type="repeat" description="ANK" evidence="3">
    <location>
        <begin position="1848"/>
        <end position="1880"/>
    </location>
</feature>
<feature type="compositionally biased region" description="Basic and acidic residues" evidence="4">
    <location>
        <begin position="275"/>
        <end position="285"/>
    </location>
</feature>
<evidence type="ECO:0000256" key="1">
    <source>
        <dbReference type="ARBA" id="ARBA00022737"/>
    </source>
</evidence>
<feature type="region of interest" description="Disordered" evidence="4">
    <location>
        <begin position="221"/>
        <end position="293"/>
    </location>
</feature>
<feature type="transmembrane region" description="Helical" evidence="5">
    <location>
        <begin position="452"/>
        <end position="470"/>
    </location>
</feature>
<feature type="signal peptide" evidence="6">
    <location>
        <begin position="1"/>
        <end position="26"/>
    </location>
</feature>
<feature type="region of interest" description="Disordered" evidence="4">
    <location>
        <begin position="1005"/>
        <end position="1025"/>
    </location>
</feature>
<keyword evidence="1" id="KW-0677">Repeat</keyword>
<reference evidence="7 8" key="1">
    <citation type="submission" date="2023-08" db="EMBL/GenBank/DDBJ databases">
        <authorList>
            <person name="Palmer J.M."/>
        </authorList>
    </citation>
    <scope>NUCLEOTIDE SEQUENCE [LARGE SCALE GENOMIC DNA]</scope>
    <source>
        <strain evidence="7 8">TWF481</strain>
    </source>
</reference>
<dbReference type="InterPro" id="IPR036770">
    <property type="entry name" value="Ankyrin_rpt-contain_sf"/>
</dbReference>
<feature type="compositionally biased region" description="Basic and acidic residues" evidence="4">
    <location>
        <begin position="520"/>
        <end position="531"/>
    </location>
</feature>
<name>A0AAV9WP05_9PEZI</name>